<reference evidence="2" key="1">
    <citation type="journal article" date="2023" name="Front. Plant Sci.">
        <title>Chromosomal-level genome assembly of Melastoma candidum provides insights into trichome evolution.</title>
        <authorList>
            <person name="Zhong Y."/>
            <person name="Wu W."/>
            <person name="Sun C."/>
            <person name="Zou P."/>
            <person name="Liu Y."/>
            <person name="Dai S."/>
            <person name="Zhou R."/>
        </authorList>
    </citation>
    <scope>NUCLEOTIDE SEQUENCE [LARGE SCALE GENOMIC DNA]</scope>
</reference>
<dbReference type="EMBL" id="CM042880">
    <property type="protein sequence ID" value="KAI4388473.1"/>
    <property type="molecule type" value="Genomic_DNA"/>
</dbReference>
<keyword evidence="2" id="KW-1185">Reference proteome</keyword>
<evidence type="ECO:0000313" key="2">
    <source>
        <dbReference type="Proteomes" id="UP001057402"/>
    </source>
</evidence>
<dbReference type="Proteomes" id="UP001057402">
    <property type="component" value="Chromosome 1"/>
</dbReference>
<gene>
    <name evidence="1" type="ORF">MLD38_000796</name>
</gene>
<sequence length="1085" mass="123087">MGVPAFYRWLAEKYPMVVVDVVEEEPEEIDGILIPVDTSKPNPNNIEFDNLYLDMNGIIHPCFHPEDRPAPITFDEVFQCMFDYIDRLFVMVRPRKLLYMAIDGVAPRAKMNQQRSRRFRAAKDAAEAATEEERLRQEFEMEGRKLPPKQVSQLVDSNVITPGTQFMAVLSLALQYYIHVRLNNDSGWRSIKVILSDANVPGEGEHKIMSYIRLQRNLPGYDPNTRHCLYGLDADLIMLAMATHEVHFSILREIVFTPGQQDKCFLCGQVGHLAANCEGKAKNKSGQFDEKGDGDSVGRKPYQFLNIWTLREYLEYEMRIPNVPFELDFERIVDDFIFMCFFVGNDFLPHMPTLEIREGAINLLATVYKKEFVALGGYLTDGSKPNLARVEQFIQVVGSYEDKIFQKRARLHQRQSERVKRDKAQRRRGDDAAPQSEPETLVAVSRFGGSRLASGPAPSPFQREGNGIKRKRASDNDMASNGAHKYARTSLSATIGAAIVEAENDLEMEVDENKAELKSKLKELLREKSDLFNSEDHEEDKIKLGEPGWRERYYEEKFSGKTPEEIEEIRRDVVLKYTEGLCWVMHYYYEGVCSWQWFYPYHYAPFASDLKGLDKLDIKFELGTPFKPFNQLLGVFPAASSHALPEHYRKLMTDPNSPIIDFYPSDFEVDMNGKRFSWQGVAKLPFIDEPRLLAEVKKVECTLTEEEARRNSVMFDMLFVSSSHPLSVCIYSLDDRCKQLPDKDRAEIKEKIRPELSGGMNGYISPCAGDPCPPVFRSPVDGMEDIVNNEVLCVIYKLPDYHSHIPRPLEGVIFPKKTVDLGDVRTEIPLWHEDSRRPENGRYNSFRPNLSDNGRKYPPGMVSGKLLGDAAHRLVVNSLQVRASDDYRGHAHHLHPPSMPYQAGPPRAVHPAQSNYGYQHQYGHPQGANRAPHDSGRYGQGHGYHDPGRYGQGHDYHDTGRHGQEGYAASTNHYDRNPSAASVGPWYARHDTHQGQRHGASSARSSAAQVHVPLVGGVYAHQAGYSSHPPQPYQGPDHSQWHGAGPSYSTGSSAPSPRGQSRPQRGYNNPYSALDRRNSRGHGQR</sequence>
<accession>A0ACB9SG55</accession>
<evidence type="ECO:0000313" key="1">
    <source>
        <dbReference type="EMBL" id="KAI4388473.1"/>
    </source>
</evidence>
<name>A0ACB9SG55_9MYRT</name>
<proteinExistence type="predicted"/>
<protein>
    <submittedName>
        <fullName evidence="1">Uncharacterized protein</fullName>
    </submittedName>
</protein>
<comment type="caution">
    <text evidence="1">The sequence shown here is derived from an EMBL/GenBank/DDBJ whole genome shotgun (WGS) entry which is preliminary data.</text>
</comment>
<organism evidence="1 2">
    <name type="scientific">Melastoma candidum</name>
    <dbReference type="NCBI Taxonomy" id="119954"/>
    <lineage>
        <taxon>Eukaryota</taxon>
        <taxon>Viridiplantae</taxon>
        <taxon>Streptophyta</taxon>
        <taxon>Embryophyta</taxon>
        <taxon>Tracheophyta</taxon>
        <taxon>Spermatophyta</taxon>
        <taxon>Magnoliopsida</taxon>
        <taxon>eudicotyledons</taxon>
        <taxon>Gunneridae</taxon>
        <taxon>Pentapetalae</taxon>
        <taxon>rosids</taxon>
        <taxon>malvids</taxon>
        <taxon>Myrtales</taxon>
        <taxon>Melastomataceae</taxon>
        <taxon>Melastomatoideae</taxon>
        <taxon>Melastomateae</taxon>
        <taxon>Melastoma</taxon>
    </lineage>
</organism>